<dbReference type="PROSITE" id="PS00259">
    <property type="entry name" value="GASTRIN"/>
    <property type="match status" value="1"/>
</dbReference>
<evidence type="ECO:0000256" key="1">
    <source>
        <dbReference type="ARBA" id="ARBA00004613"/>
    </source>
</evidence>
<proteinExistence type="inferred from homology"/>
<evidence type="ECO:0000256" key="2">
    <source>
        <dbReference type="ARBA" id="ARBA00006273"/>
    </source>
</evidence>
<organism evidence="4">
    <name type="scientific">Phlyctimantis maculatus</name>
    <name type="common">Red-legged running frog</name>
    <name type="synonym">Hylambates maculatus</name>
    <dbReference type="NCBI Taxonomy" id="2517390"/>
    <lineage>
        <taxon>Eukaryota</taxon>
        <taxon>Metazoa</taxon>
        <taxon>Chordata</taxon>
        <taxon>Craniata</taxon>
        <taxon>Vertebrata</taxon>
        <taxon>Euteleostomi</taxon>
        <taxon>Amphibia</taxon>
        <taxon>Batrachia</taxon>
        <taxon>Anura</taxon>
        <taxon>Neobatrachia</taxon>
        <taxon>Microhyloidea</taxon>
        <taxon>Hyperoliidae</taxon>
        <taxon>Kassina</taxon>
    </lineage>
</organism>
<dbReference type="GO" id="GO:0005576">
    <property type="term" value="C:extracellular region"/>
    <property type="evidence" value="ECO:0007669"/>
    <property type="project" value="UniProtKB-SubCell"/>
</dbReference>
<dbReference type="InterPro" id="IPR013152">
    <property type="entry name" value="Gastrin/cholecystokinin_CS"/>
</dbReference>
<protein>
    <submittedName>
        <fullName evidence="4">Caerulein-like peptide</fullName>
    </submittedName>
</protein>
<accession>Q7LZC5</accession>
<dbReference type="PIR" id="A13687">
    <property type="entry name" value="A13687"/>
</dbReference>
<name>Q7LZC5_PHLMA</name>
<comment type="subcellular location">
    <subcellularLocation>
        <location evidence="1">Secreted</location>
    </subcellularLocation>
</comment>
<comment type="similarity">
    <text evidence="2">Belongs to the gastrin/cholecystokinin family.</text>
</comment>
<evidence type="ECO:0000256" key="3">
    <source>
        <dbReference type="ARBA" id="ARBA00022525"/>
    </source>
</evidence>
<reference evidence="4" key="1">
    <citation type="journal article" date="1977" name="Experientia">
        <title>Occurrence of Asn2, Leu5-caerulein in the skin of the African frog Hylambates maculatus.</title>
        <authorList>
            <person name="Montecucchi P."/>
            <person name="Falconieri Erspamer G."/>
            <person name="Visser J."/>
        </authorList>
    </citation>
    <scope>PROTEIN SEQUENCE</scope>
</reference>
<sequence length="10" mass="1288">QNDYLGWMDF</sequence>
<keyword evidence="3" id="KW-0964">Secreted</keyword>
<evidence type="ECO:0000313" key="4">
    <source>
        <dbReference type="PIR" id="A13687"/>
    </source>
</evidence>